<comment type="similarity">
    <text evidence="6">Belongs to the class I-like SAM-binding methyltransferase superfamily. RsmB/NOP family.</text>
</comment>
<dbReference type="InParanoid" id="A0A067PR53"/>
<sequence>MNFYFQASDVLDRLARKQGSIKGLLGGLPEKDRKRTAALVIETLKFKPALTDVIVASKLLKEERKITSMNLALVLVHDLLLSNGIQAGDGPVKQAVLRHKTRLSSEFQRLKIKKGAKSNQGLAQAEDPRAAAIPRYVRVNTLMGTTEDTISTLTSRGFEFSGPFDSTKGFAADSLIPDLLLFSPQTQFHEDPLYKSGKLILQDKASCFPAVVLDPPCSGGAVVLDATAAPGNKTSHLSALMQNKGKLFAFEKDRKRFGTLTKMLSKAGCTNVQSVHADFLSVSPSDEKYGAVTHILLDPSCSGSGIVNRMDYLMESEIESDDTQEERLNKLAAFQLTMIKHAMKFRSVVKIVYSTCSIHAVENEQVVSQALKSDEARAGKFGLASRSQVLPLWHRRGVPTEMDDPTHAECVVRCSPGEDGTNGFFVACFVKEAGNNDLKRKRDSFVPPENHEQNSGVGKRKRKNKKV</sequence>
<feature type="binding site" evidence="6">
    <location>
        <position position="278"/>
    </location>
    <ligand>
        <name>S-adenosyl-L-methionine</name>
        <dbReference type="ChEBI" id="CHEBI:59789"/>
    </ligand>
</feature>
<evidence type="ECO:0000313" key="10">
    <source>
        <dbReference type="Proteomes" id="UP000027265"/>
    </source>
</evidence>
<dbReference type="OrthoDB" id="435282at2759"/>
<feature type="compositionally biased region" description="Basic residues" evidence="7">
    <location>
        <begin position="458"/>
        <end position="467"/>
    </location>
</feature>
<dbReference type="InterPro" id="IPR049560">
    <property type="entry name" value="MeTrfase_RsmB-F_NOP2_cat"/>
</dbReference>
<feature type="compositionally biased region" description="Basic and acidic residues" evidence="7">
    <location>
        <begin position="439"/>
        <end position="452"/>
    </location>
</feature>
<dbReference type="InterPro" id="IPR048889">
    <property type="entry name" value="NSUN5_RCM1_N"/>
</dbReference>
<dbReference type="Pfam" id="PF21148">
    <property type="entry name" value="NSUN5_fdxn-like"/>
    <property type="match status" value="1"/>
</dbReference>
<evidence type="ECO:0000259" key="8">
    <source>
        <dbReference type="PROSITE" id="PS51686"/>
    </source>
</evidence>
<dbReference type="PROSITE" id="PS51686">
    <property type="entry name" value="SAM_MT_RSMB_NOP"/>
    <property type="match status" value="1"/>
</dbReference>
<feature type="region of interest" description="Disordered" evidence="7">
    <location>
        <begin position="439"/>
        <end position="467"/>
    </location>
</feature>
<evidence type="ECO:0000256" key="2">
    <source>
        <dbReference type="ARBA" id="ARBA00022679"/>
    </source>
</evidence>
<keyword evidence="4 6" id="KW-0694">RNA-binding</keyword>
<name>A0A067PR53_9AGAM</name>
<dbReference type="Pfam" id="PF21153">
    <property type="entry name" value="NSUN5_N"/>
    <property type="match status" value="1"/>
</dbReference>
<dbReference type="Proteomes" id="UP000027265">
    <property type="component" value="Unassembled WGS sequence"/>
</dbReference>
<dbReference type="InterPro" id="IPR001678">
    <property type="entry name" value="MeTrfase_RsmB-F_NOP2_dom"/>
</dbReference>
<keyword evidence="2 6" id="KW-0808">Transferase</keyword>
<feature type="domain" description="SAM-dependent MTase RsmB/NOP-type" evidence="8">
    <location>
        <begin position="125"/>
        <end position="432"/>
    </location>
</feature>
<keyword evidence="1 6" id="KW-0489">Methyltransferase</keyword>
<evidence type="ECO:0000256" key="7">
    <source>
        <dbReference type="SAM" id="MobiDB-lite"/>
    </source>
</evidence>
<dbReference type="Gene3D" id="3.30.70.1170">
    <property type="entry name" value="Sun protein, domain 3"/>
    <property type="match status" value="1"/>
</dbReference>
<evidence type="ECO:0000256" key="6">
    <source>
        <dbReference type="PROSITE-ProRule" id="PRU01023"/>
    </source>
</evidence>
<dbReference type="GO" id="GO:0003723">
    <property type="term" value="F:RNA binding"/>
    <property type="evidence" value="ECO:0007669"/>
    <property type="project" value="UniProtKB-UniRule"/>
</dbReference>
<dbReference type="SUPFAM" id="SSF53335">
    <property type="entry name" value="S-adenosyl-L-methionine-dependent methyltransferases"/>
    <property type="match status" value="1"/>
</dbReference>
<dbReference type="Gene3D" id="3.40.50.150">
    <property type="entry name" value="Vaccinia Virus protein VP39"/>
    <property type="match status" value="1"/>
</dbReference>
<dbReference type="PANTHER" id="PTHR22807:SF4">
    <property type="entry name" value="28S RRNA (CYTOSINE-C(5))-METHYLTRANSFERASE"/>
    <property type="match status" value="1"/>
</dbReference>
<dbReference type="PRINTS" id="PR02008">
    <property type="entry name" value="RCMTFAMILY"/>
</dbReference>
<gene>
    <name evidence="9" type="ORF">JAAARDRAFT_35863</name>
</gene>
<feature type="active site" description="Nucleophile" evidence="6">
    <location>
        <position position="356"/>
    </location>
</feature>
<reference evidence="10" key="1">
    <citation type="journal article" date="2014" name="Proc. Natl. Acad. Sci. U.S.A.">
        <title>Extensive sampling of basidiomycete genomes demonstrates inadequacy of the white-rot/brown-rot paradigm for wood decay fungi.</title>
        <authorList>
            <person name="Riley R."/>
            <person name="Salamov A.A."/>
            <person name="Brown D.W."/>
            <person name="Nagy L.G."/>
            <person name="Floudas D."/>
            <person name="Held B.W."/>
            <person name="Levasseur A."/>
            <person name="Lombard V."/>
            <person name="Morin E."/>
            <person name="Otillar R."/>
            <person name="Lindquist E.A."/>
            <person name="Sun H."/>
            <person name="LaButti K.M."/>
            <person name="Schmutz J."/>
            <person name="Jabbour D."/>
            <person name="Luo H."/>
            <person name="Baker S.E."/>
            <person name="Pisabarro A.G."/>
            <person name="Walton J.D."/>
            <person name="Blanchette R.A."/>
            <person name="Henrissat B."/>
            <person name="Martin F."/>
            <person name="Cullen D."/>
            <person name="Hibbett D.S."/>
            <person name="Grigoriev I.V."/>
        </authorList>
    </citation>
    <scope>NUCLEOTIDE SEQUENCE [LARGE SCALE GENOMIC DNA]</scope>
    <source>
        <strain evidence="10">MUCL 33604</strain>
    </source>
</reference>
<accession>A0A067PR53</accession>
<dbReference type="FunFam" id="3.40.50.150:FF:000164">
    <property type="entry name" value="Methyltransferase NSUN5, putative"/>
    <property type="match status" value="1"/>
</dbReference>
<organism evidence="9 10">
    <name type="scientific">Jaapia argillacea MUCL 33604</name>
    <dbReference type="NCBI Taxonomy" id="933084"/>
    <lineage>
        <taxon>Eukaryota</taxon>
        <taxon>Fungi</taxon>
        <taxon>Dikarya</taxon>
        <taxon>Basidiomycota</taxon>
        <taxon>Agaricomycotina</taxon>
        <taxon>Agaricomycetes</taxon>
        <taxon>Agaricomycetidae</taxon>
        <taxon>Jaapiales</taxon>
        <taxon>Jaapiaceae</taxon>
        <taxon>Jaapia</taxon>
    </lineage>
</organism>
<evidence type="ECO:0000313" key="9">
    <source>
        <dbReference type="EMBL" id="KDQ57244.1"/>
    </source>
</evidence>
<keyword evidence="10" id="KW-1185">Reference proteome</keyword>
<evidence type="ECO:0000256" key="1">
    <source>
        <dbReference type="ARBA" id="ARBA00022603"/>
    </source>
</evidence>
<protein>
    <recommendedName>
        <fullName evidence="8">SAM-dependent MTase RsmB/NOP-type domain-containing protein</fullName>
    </recommendedName>
</protein>
<dbReference type="InterPro" id="IPR023267">
    <property type="entry name" value="RCMT"/>
</dbReference>
<dbReference type="Pfam" id="PF01189">
    <property type="entry name" value="Methyltr_RsmB-F"/>
    <property type="match status" value="1"/>
</dbReference>
<dbReference type="GO" id="GO:0005730">
    <property type="term" value="C:nucleolus"/>
    <property type="evidence" value="ECO:0007669"/>
    <property type="project" value="TreeGrafter"/>
</dbReference>
<dbReference type="GO" id="GO:0008173">
    <property type="term" value="F:RNA methyltransferase activity"/>
    <property type="evidence" value="ECO:0007669"/>
    <property type="project" value="InterPro"/>
</dbReference>
<dbReference type="STRING" id="933084.A0A067PR53"/>
<feature type="binding site" evidence="6">
    <location>
        <position position="251"/>
    </location>
    <ligand>
        <name>S-adenosyl-L-methionine</name>
        <dbReference type="ChEBI" id="CHEBI:59789"/>
    </ligand>
</feature>
<evidence type="ECO:0000256" key="4">
    <source>
        <dbReference type="ARBA" id="ARBA00022884"/>
    </source>
</evidence>
<comment type="caution">
    <text evidence="6">Lacks conserved residue(s) required for the propagation of feature annotation.</text>
</comment>
<dbReference type="FunCoup" id="A0A067PR53">
    <property type="interactions" value="310"/>
</dbReference>
<proteinExistence type="inferred from homology"/>
<feature type="binding site" evidence="6">
    <location>
        <position position="298"/>
    </location>
    <ligand>
        <name>S-adenosyl-L-methionine</name>
        <dbReference type="ChEBI" id="CHEBI:59789"/>
    </ligand>
</feature>
<dbReference type="EMBL" id="KL197720">
    <property type="protein sequence ID" value="KDQ57244.1"/>
    <property type="molecule type" value="Genomic_DNA"/>
</dbReference>
<dbReference type="PANTHER" id="PTHR22807">
    <property type="entry name" value="NOP2 YEAST -RELATED NOL1/NOP2/FMU SUN DOMAIN-CONTAINING"/>
    <property type="match status" value="1"/>
</dbReference>
<dbReference type="InterPro" id="IPR049561">
    <property type="entry name" value="NSUN5_7_fdxn-like"/>
</dbReference>
<dbReference type="InterPro" id="IPR029063">
    <property type="entry name" value="SAM-dependent_MTases_sf"/>
</dbReference>
<evidence type="ECO:0000256" key="3">
    <source>
        <dbReference type="ARBA" id="ARBA00022691"/>
    </source>
</evidence>
<keyword evidence="3 6" id="KW-0949">S-adenosyl-L-methionine</keyword>
<dbReference type="AlphaFoldDB" id="A0A067PR53"/>
<evidence type="ECO:0000256" key="5">
    <source>
        <dbReference type="ARBA" id="ARBA00053002"/>
    </source>
</evidence>
<dbReference type="HOGENOM" id="CLU_005316_7_4_1"/>
<dbReference type="GO" id="GO:0070475">
    <property type="term" value="P:rRNA base methylation"/>
    <property type="evidence" value="ECO:0007669"/>
    <property type="project" value="TreeGrafter"/>
</dbReference>
<comment type="catalytic activity">
    <reaction evidence="5">
        <text>a cytidine in 25S rRNA + S-adenosyl-L-methionine = a 5-methylcytidine in 25S rRNA + S-adenosyl-L-homocysteine + H(+)</text>
        <dbReference type="Rhea" id="RHEA:47780"/>
        <dbReference type="Rhea" id="RHEA-COMP:11911"/>
        <dbReference type="Rhea" id="RHEA-COMP:11912"/>
        <dbReference type="ChEBI" id="CHEBI:15378"/>
        <dbReference type="ChEBI" id="CHEBI:57856"/>
        <dbReference type="ChEBI" id="CHEBI:59789"/>
        <dbReference type="ChEBI" id="CHEBI:74483"/>
        <dbReference type="ChEBI" id="CHEBI:82748"/>
    </reaction>
</comment>